<dbReference type="Pfam" id="PF00512">
    <property type="entry name" value="HisKA"/>
    <property type="match status" value="1"/>
</dbReference>
<dbReference type="InterPro" id="IPR001789">
    <property type="entry name" value="Sig_transdc_resp-reg_receiver"/>
</dbReference>
<feature type="modified residue" description="4-aspartylphosphate" evidence="4">
    <location>
        <position position="641"/>
    </location>
</feature>
<dbReference type="Gene3D" id="3.30.565.10">
    <property type="entry name" value="Histidine kinase-like ATPase, C-terminal domain"/>
    <property type="match status" value="1"/>
</dbReference>
<dbReference type="Gene3D" id="1.10.287.130">
    <property type="match status" value="1"/>
</dbReference>
<evidence type="ECO:0000259" key="9">
    <source>
        <dbReference type="PROSITE" id="PS50880"/>
    </source>
</evidence>
<evidence type="ECO:0000256" key="4">
    <source>
        <dbReference type="PROSITE-ProRule" id="PRU00169"/>
    </source>
</evidence>
<comment type="caution">
    <text evidence="10">The sequence shown here is derived from an EMBL/GenBank/DDBJ whole genome shotgun (WGS) entry which is preliminary data.</text>
</comment>
<evidence type="ECO:0000256" key="2">
    <source>
        <dbReference type="ARBA" id="ARBA00012438"/>
    </source>
</evidence>
<evidence type="ECO:0000313" key="10">
    <source>
        <dbReference type="EMBL" id="MBB5723682.1"/>
    </source>
</evidence>
<keyword evidence="6" id="KW-0472">Membrane</keyword>
<dbReference type="PROSITE" id="PS50109">
    <property type="entry name" value="HIS_KIN"/>
    <property type="match status" value="1"/>
</dbReference>
<dbReference type="SUPFAM" id="SSF55874">
    <property type="entry name" value="ATPase domain of HSP90 chaperone/DNA topoisomerase II/histidine kinase"/>
    <property type="match status" value="1"/>
</dbReference>
<dbReference type="PANTHER" id="PTHR45339">
    <property type="entry name" value="HYBRID SIGNAL TRANSDUCTION HISTIDINE KINASE J"/>
    <property type="match status" value="1"/>
</dbReference>
<keyword evidence="5" id="KW-0175">Coiled coil</keyword>
<dbReference type="SMART" id="SM00388">
    <property type="entry name" value="HisKA"/>
    <property type="match status" value="1"/>
</dbReference>
<dbReference type="PROSITE" id="PS50110">
    <property type="entry name" value="RESPONSE_REGULATORY"/>
    <property type="match status" value="1"/>
</dbReference>
<evidence type="ECO:0000259" key="8">
    <source>
        <dbReference type="PROSITE" id="PS50110"/>
    </source>
</evidence>
<dbReference type="InterPro" id="IPR011006">
    <property type="entry name" value="CheY-like_superfamily"/>
</dbReference>
<feature type="coiled-coil region" evidence="5">
    <location>
        <begin position="332"/>
        <end position="366"/>
    </location>
</feature>
<name>A0A7W9EZD0_9RHOB</name>
<keyword evidence="3 4" id="KW-0597">Phosphoprotein</keyword>
<dbReference type="GO" id="GO:0000155">
    <property type="term" value="F:phosphorelay sensor kinase activity"/>
    <property type="evidence" value="ECO:0007669"/>
    <property type="project" value="InterPro"/>
</dbReference>
<dbReference type="InterPro" id="IPR036890">
    <property type="entry name" value="HATPase_C_sf"/>
</dbReference>
<dbReference type="Pfam" id="PF02518">
    <property type="entry name" value="HATPase_c"/>
    <property type="match status" value="1"/>
</dbReference>
<dbReference type="EC" id="2.7.13.3" evidence="2"/>
<dbReference type="InterPro" id="IPR005467">
    <property type="entry name" value="His_kinase_dom"/>
</dbReference>
<keyword evidence="11" id="KW-1185">Reference proteome</keyword>
<evidence type="ECO:0000256" key="3">
    <source>
        <dbReference type="ARBA" id="ARBA00022553"/>
    </source>
</evidence>
<dbReference type="AlphaFoldDB" id="A0A7W9EZD0"/>
<dbReference type="PANTHER" id="PTHR45339:SF3">
    <property type="entry name" value="HISTIDINE KINASE"/>
    <property type="match status" value="1"/>
</dbReference>
<proteinExistence type="predicted"/>
<dbReference type="InterPro" id="IPR006171">
    <property type="entry name" value="TOPRIM_dom"/>
</dbReference>
<evidence type="ECO:0000256" key="6">
    <source>
        <dbReference type="SAM" id="Phobius"/>
    </source>
</evidence>
<keyword evidence="6" id="KW-0812">Transmembrane</keyword>
<evidence type="ECO:0000259" key="7">
    <source>
        <dbReference type="PROSITE" id="PS50109"/>
    </source>
</evidence>
<evidence type="ECO:0000256" key="5">
    <source>
        <dbReference type="SAM" id="Coils"/>
    </source>
</evidence>
<reference evidence="10 11" key="1">
    <citation type="submission" date="2020-08" db="EMBL/GenBank/DDBJ databases">
        <title>Genomic Encyclopedia of Type Strains, Phase IV (KMG-IV): sequencing the most valuable type-strain genomes for metagenomic binning, comparative biology and taxonomic classification.</title>
        <authorList>
            <person name="Goeker M."/>
        </authorList>
    </citation>
    <scope>NUCLEOTIDE SEQUENCE [LARGE SCALE GENOMIC DNA]</scope>
    <source>
        <strain evidence="10 11">DSM 101064</strain>
    </source>
</reference>
<evidence type="ECO:0000256" key="1">
    <source>
        <dbReference type="ARBA" id="ARBA00000085"/>
    </source>
</evidence>
<accession>A0A7W9EZD0</accession>
<feature type="transmembrane region" description="Helical" evidence="6">
    <location>
        <begin position="12"/>
        <end position="34"/>
    </location>
</feature>
<sequence>MQRTQLGIGKIVFASLLCMSLGTLAIGFTAIFGVQSYGQEFDRLVEVDLPQADASIRLNGAISGLTSQVGALALVHSNSALGTVRIQIDDQLEAIGRLRDQVQDVGLLSADFAKIDDRLTQLTSNLRSLMDLITQRIDSETEYQKLVLQARQAEVAADLQRPFLLLLNDLEDARNPIIVTRIERAFEAMYETGFTSATRAMIPILLSKRRDLASVERLIQGGLNHHAQLASLLTDSTQLMSSILNKSTTERSALIQKKMRLNAYLILVCFMVFASIAVAIFFYLDKNVVGRIQQLTRQINAYIGKSGAAQNDAQWNEITTIEVSFDTLRDTIDEREERLVALNVTATEARSEAEQANRSKSKLLAAASHDLRQPIHAMGLLLGGIDRTKVDAETAGTIENLAALTRETGQMFNSILDLSKLETGTFTAIKVTVDVGELFDRLRSEFPTRAAAENVDLSITNQISNEMVLGDSEAIYRILSNLIINAIEYGDKGIVAVECFLKNGTAVFKVSDDGPGLATTSNRASNADIPHYGLGLSICFALANAMGSKLNYHSPEKGGTIFNFSVPLAEQTALSSSPSIEPPRHSLSGLNIILLEDNATVTSITQSQLEALGGNVTAAKSIKEVKRVIADHETPFLFITDFDLGRGNTTSDFVTELLSKNQQMQGVIVATASPARLPNDWKVDPRIHVMEKPFMINRLASLVRFLCRNR</sequence>
<organism evidence="10 11">
    <name type="scientific">Yoonia ponticola</name>
    <dbReference type="NCBI Taxonomy" id="1524255"/>
    <lineage>
        <taxon>Bacteria</taxon>
        <taxon>Pseudomonadati</taxon>
        <taxon>Pseudomonadota</taxon>
        <taxon>Alphaproteobacteria</taxon>
        <taxon>Rhodobacterales</taxon>
        <taxon>Paracoccaceae</taxon>
        <taxon>Yoonia</taxon>
    </lineage>
</organism>
<feature type="domain" description="Response regulatory" evidence="8">
    <location>
        <begin position="591"/>
        <end position="707"/>
    </location>
</feature>
<dbReference type="EMBL" id="JACIJM010000013">
    <property type="protein sequence ID" value="MBB5723682.1"/>
    <property type="molecule type" value="Genomic_DNA"/>
</dbReference>
<comment type="catalytic activity">
    <reaction evidence="1">
        <text>ATP + protein L-histidine = ADP + protein N-phospho-L-histidine.</text>
        <dbReference type="EC" id="2.7.13.3"/>
    </reaction>
</comment>
<dbReference type="PROSITE" id="PS50880">
    <property type="entry name" value="TOPRIM"/>
    <property type="match status" value="1"/>
</dbReference>
<dbReference type="Gene3D" id="3.40.50.2300">
    <property type="match status" value="1"/>
</dbReference>
<dbReference type="InterPro" id="IPR036097">
    <property type="entry name" value="HisK_dim/P_sf"/>
</dbReference>
<dbReference type="SMART" id="SM00387">
    <property type="entry name" value="HATPase_c"/>
    <property type="match status" value="1"/>
</dbReference>
<dbReference type="InterPro" id="IPR003594">
    <property type="entry name" value="HATPase_dom"/>
</dbReference>
<feature type="domain" description="Toprim" evidence="9">
    <location>
        <begin position="590"/>
        <end position="674"/>
    </location>
</feature>
<dbReference type="Proteomes" id="UP000535415">
    <property type="component" value="Unassembled WGS sequence"/>
</dbReference>
<dbReference type="SUPFAM" id="SSF47384">
    <property type="entry name" value="Homodimeric domain of signal transducing histidine kinase"/>
    <property type="match status" value="1"/>
</dbReference>
<dbReference type="SUPFAM" id="SSF52172">
    <property type="entry name" value="CheY-like"/>
    <property type="match status" value="1"/>
</dbReference>
<feature type="transmembrane region" description="Helical" evidence="6">
    <location>
        <begin position="54"/>
        <end position="75"/>
    </location>
</feature>
<protein>
    <recommendedName>
        <fullName evidence="2">histidine kinase</fullName>
        <ecNumber evidence="2">2.7.13.3</ecNumber>
    </recommendedName>
</protein>
<dbReference type="RefSeq" id="WP_183530797.1">
    <property type="nucleotide sequence ID" value="NZ_JACIJM010000013.1"/>
</dbReference>
<feature type="domain" description="Histidine kinase" evidence="7">
    <location>
        <begin position="366"/>
        <end position="570"/>
    </location>
</feature>
<dbReference type="CDD" id="cd00075">
    <property type="entry name" value="HATPase"/>
    <property type="match status" value="1"/>
</dbReference>
<feature type="transmembrane region" description="Helical" evidence="6">
    <location>
        <begin position="261"/>
        <end position="284"/>
    </location>
</feature>
<dbReference type="CDD" id="cd00082">
    <property type="entry name" value="HisKA"/>
    <property type="match status" value="1"/>
</dbReference>
<keyword evidence="6" id="KW-1133">Transmembrane helix</keyword>
<evidence type="ECO:0000313" key="11">
    <source>
        <dbReference type="Proteomes" id="UP000535415"/>
    </source>
</evidence>
<gene>
    <name evidence="10" type="ORF">FHS72_003327</name>
</gene>
<dbReference type="InterPro" id="IPR003661">
    <property type="entry name" value="HisK_dim/P_dom"/>
</dbReference>